<dbReference type="Pfam" id="PF01796">
    <property type="entry name" value="OB_ChsH2_C"/>
    <property type="match status" value="1"/>
</dbReference>
<dbReference type="EMBL" id="BAABFB010000014">
    <property type="protein sequence ID" value="GAA4472346.1"/>
    <property type="molecule type" value="Genomic_DNA"/>
</dbReference>
<organism evidence="2 3">
    <name type="scientific">Rhodococcus olei</name>
    <dbReference type="NCBI Taxonomy" id="2161675"/>
    <lineage>
        <taxon>Bacteria</taxon>
        <taxon>Bacillati</taxon>
        <taxon>Actinomycetota</taxon>
        <taxon>Actinomycetes</taxon>
        <taxon>Mycobacteriales</taxon>
        <taxon>Nocardiaceae</taxon>
        <taxon>Rhodococcus</taxon>
    </lineage>
</organism>
<evidence type="ECO:0000259" key="1">
    <source>
        <dbReference type="Pfam" id="PF01796"/>
    </source>
</evidence>
<evidence type="ECO:0000313" key="2">
    <source>
        <dbReference type="EMBL" id="GAA4472346.1"/>
    </source>
</evidence>
<dbReference type="Proteomes" id="UP001501183">
    <property type="component" value="Unassembled WGS sequence"/>
</dbReference>
<name>A0ABP8NVD0_9NOCA</name>
<sequence>MTWVPSCGVGSIVSCTVVDCAPHPGACTGFIPCTIAIVELDDGPWTYAWIEGQPPDRGAEPVRVRFAHEEPGERYPFFVRCAA</sequence>
<accession>A0ABP8NVD0</accession>
<comment type="caution">
    <text evidence="2">The sequence shown here is derived from an EMBL/GenBank/DDBJ whole genome shotgun (WGS) entry which is preliminary data.</text>
</comment>
<dbReference type="InterPro" id="IPR012340">
    <property type="entry name" value="NA-bd_OB-fold"/>
</dbReference>
<evidence type="ECO:0000313" key="3">
    <source>
        <dbReference type="Proteomes" id="UP001501183"/>
    </source>
</evidence>
<gene>
    <name evidence="2" type="ORF">GCM10023094_04390</name>
</gene>
<reference evidence="3" key="1">
    <citation type="journal article" date="2019" name="Int. J. Syst. Evol. Microbiol.">
        <title>The Global Catalogue of Microorganisms (GCM) 10K type strain sequencing project: providing services to taxonomists for standard genome sequencing and annotation.</title>
        <authorList>
            <consortium name="The Broad Institute Genomics Platform"/>
            <consortium name="The Broad Institute Genome Sequencing Center for Infectious Disease"/>
            <person name="Wu L."/>
            <person name="Ma J."/>
        </authorList>
    </citation>
    <scope>NUCLEOTIDE SEQUENCE [LARGE SCALE GENOMIC DNA]</scope>
    <source>
        <strain evidence="3">JCM 32206</strain>
    </source>
</reference>
<proteinExistence type="predicted"/>
<keyword evidence="3" id="KW-1185">Reference proteome</keyword>
<protein>
    <recommendedName>
        <fullName evidence="1">ChsH2 C-terminal OB-fold domain-containing protein</fullName>
    </recommendedName>
</protein>
<dbReference type="SUPFAM" id="SSF50249">
    <property type="entry name" value="Nucleic acid-binding proteins"/>
    <property type="match status" value="1"/>
</dbReference>
<dbReference type="InterPro" id="IPR002878">
    <property type="entry name" value="ChsH2_C"/>
</dbReference>
<feature type="domain" description="ChsH2 C-terminal OB-fold" evidence="1">
    <location>
        <begin position="3"/>
        <end position="66"/>
    </location>
</feature>